<protein>
    <submittedName>
        <fullName evidence="2">Unnamed protein product</fullName>
    </submittedName>
</protein>
<comment type="caution">
    <text evidence="2">The sequence shown here is derived from an EMBL/GenBank/DDBJ whole genome shotgun (WGS) entry which is preliminary data.</text>
</comment>
<dbReference type="EMBL" id="BSXT01005688">
    <property type="protein sequence ID" value="GMF61163.1"/>
    <property type="molecule type" value="Genomic_DNA"/>
</dbReference>
<feature type="region of interest" description="Disordered" evidence="1">
    <location>
        <begin position="19"/>
        <end position="93"/>
    </location>
</feature>
<evidence type="ECO:0000313" key="3">
    <source>
        <dbReference type="Proteomes" id="UP001165121"/>
    </source>
</evidence>
<sequence length="223" mass="24830">MVERLECSRAAKHARRVIRALSKPATKSPPRKRYKRQGPLEEAEVKGAAERLNRHAETRKRNAAGQLQPVARKNRKPKVDREEGDDGSSRSADAKGELFMDRTHIHDANVCCVVRVPFFAAIDGPFLRICGSCGELAKSDHAVRKRYDPGSAFFAPLCNSSGQCEIISEAVIAENESDGPFVWLCRRCNQSLLGREVPKSCRASGYRIAPMPEELAVLNRMED</sequence>
<proteinExistence type="predicted"/>
<evidence type="ECO:0000256" key="1">
    <source>
        <dbReference type="SAM" id="MobiDB-lite"/>
    </source>
</evidence>
<evidence type="ECO:0000313" key="2">
    <source>
        <dbReference type="EMBL" id="GMF61163.1"/>
    </source>
</evidence>
<dbReference type="OrthoDB" id="10602644at2759"/>
<keyword evidence="3" id="KW-1185">Reference proteome</keyword>
<feature type="compositionally biased region" description="Basic and acidic residues" evidence="1">
    <location>
        <begin position="43"/>
        <end position="60"/>
    </location>
</feature>
<name>A0A9W6YDH7_9STRA</name>
<accession>A0A9W6YDH7</accession>
<organism evidence="2 3">
    <name type="scientific">Phytophthora fragariaefolia</name>
    <dbReference type="NCBI Taxonomy" id="1490495"/>
    <lineage>
        <taxon>Eukaryota</taxon>
        <taxon>Sar</taxon>
        <taxon>Stramenopiles</taxon>
        <taxon>Oomycota</taxon>
        <taxon>Peronosporomycetes</taxon>
        <taxon>Peronosporales</taxon>
        <taxon>Peronosporaceae</taxon>
        <taxon>Phytophthora</taxon>
    </lineage>
</organism>
<dbReference type="Proteomes" id="UP001165121">
    <property type="component" value="Unassembled WGS sequence"/>
</dbReference>
<gene>
    <name evidence="2" type="ORF">Pfra01_002663300</name>
</gene>
<dbReference type="AlphaFoldDB" id="A0A9W6YDH7"/>
<reference evidence="2" key="1">
    <citation type="submission" date="2023-04" db="EMBL/GenBank/DDBJ databases">
        <title>Phytophthora fragariaefolia NBRC 109709.</title>
        <authorList>
            <person name="Ichikawa N."/>
            <person name="Sato H."/>
            <person name="Tonouchi N."/>
        </authorList>
    </citation>
    <scope>NUCLEOTIDE SEQUENCE</scope>
    <source>
        <strain evidence="2">NBRC 109709</strain>
    </source>
</reference>